<dbReference type="EMBL" id="JAYWVC010000366">
    <property type="protein sequence ID" value="MED7828364.1"/>
    <property type="molecule type" value="Genomic_DNA"/>
</dbReference>
<organism evidence="1 2">
    <name type="scientific">Streptomyces chiangmaiensis</name>
    <dbReference type="NCBI Taxonomy" id="766497"/>
    <lineage>
        <taxon>Bacteria</taxon>
        <taxon>Bacillati</taxon>
        <taxon>Actinomycetota</taxon>
        <taxon>Actinomycetes</taxon>
        <taxon>Kitasatosporales</taxon>
        <taxon>Streptomycetaceae</taxon>
        <taxon>Streptomyces</taxon>
    </lineage>
</organism>
<name>A0ABU7FWQ8_9ACTN</name>
<dbReference type="RefSeq" id="WP_329512709.1">
    <property type="nucleotide sequence ID" value="NZ_BAAAYZ010000053.1"/>
</dbReference>
<keyword evidence="2" id="KW-1185">Reference proteome</keyword>
<accession>A0ABU7FWQ8</accession>
<gene>
    <name evidence="1" type="ORF">VXC91_42515</name>
</gene>
<evidence type="ECO:0000313" key="1">
    <source>
        <dbReference type="EMBL" id="MED7828364.1"/>
    </source>
</evidence>
<sequence>MTCAPAPACPHCGWPDHAEPFQVLSRHNTAAGHAMWTRCACGSLQMRLVDARGVRVVSRSRPLRPVRHPCGR</sequence>
<dbReference type="Proteomes" id="UP001333996">
    <property type="component" value="Unassembled WGS sequence"/>
</dbReference>
<reference evidence="1" key="1">
    <citation type="submission" date="2024-01" db="EMBL/GenBank/DDBJ databases">
        <title>First draft genome sequence data of TA4-1, the type strain of Gram-positive actinobacterium Streptomyces chiangmaiensis.</title>
        <authorList>
            <person name="Yasawong M."/>
            <person name="Nantapong N."/>
        </authorList>
    </citation>
    <scope>NUCLEOTIDE SEQUENCE</scope>
    <source>
        <strain evidence="1">TA4-1</strain>
    </source>
</reference>
<protein>
    <submittedName>
        <fullName evidence="1">Uncharacterized protein</fullName>
    </submittedName>
</protein>
<comment type="caution">
    <text evidence="1">The sequence shown here is derived from an EMBL/GenBank/DDBJ whole genome shotgun (WGS) entry which is preliminary data.</text>
</comment>
<proteinExistence type="predicted"/>
<evidence type="ECO:0000313" key="2">
    <source>
        <dbReference type="Proteomes" id="UP001333996"/>
    </source>
</evidence>